<organism evidence="1">
    <name type="scientific">viral metagenome</name>
    <dbReference type="NCBI Taxonomy" id="1070528"/>
    <lineage>
        <taxon>unclassified sequences</taxon>
        <taxon>metagenomes</taxon>
        <taxon>organismal metagenomes</taxon>
    </lineage>
</organism>
<dbReference type="AlphaFoldDB" id="A0A6C0J1Q4"/>
<dbReference type="EMBL" id="MN740294">
    <property type="protein sequence ID" value="QHT98595.1"/>
    <property type="molecule type" value="Genomic_DNA"/>
</dbReference>
<sequence>MLIDRMMVRNPGVKPSPETWHRDVAPTELLLDDAIVYGGWINLDNKDQYFSCIIGSHLGIKLKNLKSGFANIPKTHIKEISKLKSHLVI</sequence>
<evidence type="ECO:0000313" key="1">
    <source>
        <dbReference type="EMBL" id="QHT98595.1"/>
    </source>
</evidence>
<accession>A0A6C0J1Q4</accession>
<protein>
    <submittedName>
        <fullName evidence="1">Uncharacterized protein</fullName>
    </submittedName>
</protein>
<reference evidence="1" key="1">
    <citation type="journal article" date="2020" name="Nature">
        <title>Giant virus diversity and host interactions through global metagenomics.</title>
        <authorList>
            <person name="Schulz F."/>
            <person name="Roux S."/>
            <person name="Paez-Espino D."/>
            <person name="Jungbluth S."/>
            <person name="Walsh D.A."/>
            <person name="Denef V.J."/>
            <person name="McMahon K.D."/>
            <person name="Konstantinidis K.T."/>
            <person name="Eloe-Fadrosh E.A."/>
            <person name="Kyrpides N.C."/>
            <person name="Woyke T."/>
        </authorList>
    </citation>
    <scope>NUCLEOTIDE SEQUENCE</scope>
    <source>
        <strain evidence="1">GVMAG-M-3300025676-16</strain>
    </source>
</reference>
<proteinExistence type="predicted"/>
<name>A0A6C0J1Q4_9ZZZZ</name>